<dbReference type="PANTHER" id="PTHR11895">
    <property type="entry name" value="TRANSAMIDASE"/>
    <property type="match status" value="1"/>
</dbReference>
<dbReference type="RefSeq" id="WP_377541411.1">
    <property type="nucleotide sequence ID" value="NZ_JBHSBN010000001.1"/>
</dbReference>
<evidence type="ECO:0000256" key="1">
    <source>
        <dbReference type="SAM" id="MobiDB-lite"/>
    </source>
</evidence>
<proteinExistence type="predicted"/>
<dbReference type="InterPro" id="IPR000120">
    <property type="entry name" value="Amidase"/>
</dbReference>
<feature type="domain" description="Amidase" evidence="2">
    <location>
        <begin position="78"/>
        <end position="435"/>
    </location>
</feature>
<dbReference type="InterPro" id="IPR023631">
    <property type="entry name" value="Amidase_dom"/>
</dbReference>
<accession>A0ABV8KEQ6</accession>
<organism evidence="3 4">
    <name type="scientific">Micromonospora zhanjiangensis</name>
    <dbReference type="NCBI Taxonomy" id="1522057"/>
    <lineage>
        <taxon>Bacteria</taxon>
        <taxon>Bacillati</taxon>
        <taxon>Actinomycetota</taxon>
        <taxon>Actinomycetes</taxon>
        <taxon>Micromonosporales</taxon>
        <taxon>Micromonosporaceae</taxon>
        <taxon>Micromonospora</taxon>
    </lineage>
</organism>
<feature type="compositionally biased region" description="Basic and acidic residues" evidence="1">
    <location>
        <begin position="465"/>
        <end position="475"/>
    </location>
</feature>
<feature type="region of interest" description="Disordered" evidence="1">
    <location>
        <begin position="451"/>
        <end position="475"/>
    </location>
</feature>
<sequence>MTAPTNTAGGEAATTDDDRYPPSLARRDELFRAGLLDPAEHRRRLAAHVATVEPTVTAFVGLRPAVFADPALPAVPSFTVKDTIDVAGYPTGLGIRSGYRREPDRSAGLVERLTGLGWVCLGKVTTTECALGSVKPSRNPRHPHVSTAGSSTGSAVSVAAGFCDVSVGSDSGGSLRWPAVYCGVTALRLTPRPELLTGVHCVAPSMESVGFVTRTVADLDWLWRRYDLATVTGAAAGPVPERLRFAVSVPPDEAAHPEVAALLDRVRAALGAAGHRAVPVGLPDVWRQRGPAAALLAREAHDSFAALADRADVRLGADTRAAVAHGAGIDDDRYRALRRRQRVAADRVAALLTDEYDVLLMPLETGLPDLVDAPSGGGALPPLGGDDDGGTGVALTLVANFARLPVLALPLALSGERSPLGVQLLAAPGAEPVLLAAGRLLESLAEAGRFEGPAGSVHPVPAGTNDERRTCRADR</sequence>
<dbReference type="Gene3D" id="3.90.1300.10">
    <property type="entry name" value="Amidase signature (AS) domain"/>
    <property type="match status" value="1"/>
</dbReference>
<protein>
    <submittedName>
        <fullName evidence="3">Amidase family protein</fullName>
    </submittedName>
</protein>
<name>A0ABV8KEQ6_9ACTN</name>
<gene>
    <name evidence="3" type="ORF">ACFOX0_00775</name>
</gene>
<comment type="caution">
    <text evidence="3">The sequence shown here is derived from an EMBL/GenBank/DDBJ whole genome shotgun (WGS) entry which is preliminary data.</text>
</comment>
<evidence type="ECO:0000313" key="3">
    <source>
        <dbReference type="EMBL" id="MFC4104474.1"/>
    </source>
</evidence>
<dbReference type="InterPro" id="IPR036928">
    <property type="entry name" value="AS_sf"/>
</dbReference>
<evidence type="ECO:0000313" key="4">
    <source>
        <dbReference type="Proteomes" id="UP001595868"/>
    </source>
</evidence>
<dbReference type="Pfam" id="PF01425">
    <property type="entry name" value="Amidase"/>
    <property type="match status" value="1"/>
</dbReference>
<dbReference type="EMBL" id="JBHSBN010000001">
    <property type="protein sequence ID" value="MFC4104474.1"/>
    <property type="molecule type" value="Genomic_DNA"/>
</dbReference>
<evidence type="ECO:0000259" key="2">
    <source>
        <dbReference type="Pfam" id="PF01425"/>
    </source>
</evidence>
<dbReference type="SUPFAM" id="SSF75304">
    <property type="entry name" value="Amidase signature (AS) enzymes"/>
    <property type="match status" value="1"/>
</dbReference>
<feature type="region of interest" description="Disordered" evidence="1">
    <location>
        <begin position="1"/>
        <end position="22"/>
    </location>
</feature>
<dbReference type="PANTHER" id="PTHR11895:SF67">
    <property type="entry name" value="AMIDASE DOMAIN-CONTAINING PROTEIN"/>
    <property type="match status" value="1"/>
</dbReference>
<reference evidence="4" key="1">
    <citation type="journal article" date="2019" name="Int. J. Syst. Evol. Microbiol.">
        <title>The Global Catalogue of Microorganisms (GCM) 10K type strain sequencing project: providing services to taxonomists for standard genome sequencing and annotation.</title>
        <authorList>
            <consortium name="The Broad Institute Genomics Platform"/>
            <consortium name="The Broad Institute Genome Sequencing Center for Infectious Disease"/>
            <person name="Wu L."/>
            <person name="Ma J."/>
        </authorList>
    </citation>
    <scope>NUCLEOTIDE SEQUENCE [LARGE SCALE GENOMIC DNA]</scope>
    <source>
        <strain evidence="4">2902at01</strain>
    </source>
</reference>
<keyword evidence="4" id="KW-1185">Reference proteome</keyword>
<dbReference type="Proteomes" id="UP001595868">
    <property type="component" value="Unassembled WGS sequence"/>
</dbReference>